<gene>
    <name evidence="1" type="ORF">Y1Q_0019696</name>
</gene>
<dbReference type="AlphaFoldDB" id="A0A151PF12"/>
<keyword evidence="2" id="KW-1185">Reference proteome</keyword>
<reference evidence="1 2" key="1">
    <citation type="journal article" date="2012" name="Genome Biol.">
        <title>Sequencing three crocodilian genomes to illuminate the evolution of archosaurs and amniotes.</title>
        <authorList>
            <person name="St John J.A."/>
            <person name="Braun E.L."/>
            <person name="Isberg S.R."/>
            <person name="Miles L.G."/>
            <person name="Chong A.Y."/>
            <person name="Gongora J."/>
            <person name="Dalzell P."/>
            <person name="Moran C."/>
            <person name="Bed'hom B."/>
            <person name="Abzhanov A."/>
            <person name="Burgess S.C."/>
            <person name="Cooksey A.M."/>
            <person name="Castoe T.A."/>
            <person name="Crawford N.G."/>
            <person name="Densmore L.D."/>
            <person name="Drew J.C."/>
            <person name="Edwards S.V."/>
            <person name="Faircloth B.C."/>
            <person name="Fujita M.K."/>
            <person name="Greenwold M.J."/>
            <person name="Hoffmann F.G."/>
            <person name="Howard J.M."/>
            <person name="Iguchi T."/>
            <person name="Janes D.E."/>
            <person name="Khan S.Y."/>
            <person name="Kohno S."/>
            <person name="de Koning A.J."/>
            <person name="Lance S.L."/>
            <person name="McCarthy F.M."/>
            <person name="McCormack J.E."/>
            <person name="Merchant M.E."/>
            <person name="Peterson D.G."/>
            <person name="Pollock D.D."/>
            <person name="Pourmand N."/>
            <person name="Raney B.J."/>
            <person name="Roessler K.A."/>
            <person name="Sanford J.R."/>
            <person name="Sawyer R.H."/>
            <person name="Schmidt C.J."/>
            <person name="Triplett E.W."/>
            <person name="Tuberville T.D."/>
            <person name="Venegas-Anaya M."/>
            <person name="Howard J.T."/>
            <person name="Jarvis E.D."/>
            <person name="Guillette L.J.Jr."/>
            <person name="Glenn T.C."/>
            <person name="Green R.E."/>
            <person name="Ray D.A."/>
        </authorList>
    </citation>
    <scope>NUCLEOTIDE SEQUENCE [LARGE SCALE GENOMIC DNA]</scope>
    <source>
        <strain evidence="1">KSC_2009_1</strain>
    </source>
</reference>
<dbReference type="EMBL" id="AKHW03000416">
    <property type="protein sequence ID" value="KYO47588.1"/>
    <property type="molecule type" value="Genomic_DNA"/>
</dbReference>
<dbReference type="Proteomes" id="UP000050525">
    <property type="component" value="Unassembled WGS sequence"/>
</dbReference>
<name>A0A151PF12_ALLMI</name>
<sequence>MLFSTGKIVCAAGTERHSRLRGFTAVLPVVCQTHLERSGLSARKLKKEKRPCQHQWYGTSTTEFHGFFGGCSLEMIQQPAHVWNISIVPGNIHLAIKTR</sequence>
<comment type="caution">
    <text evidence="1">The sequence shown here is derived from an EMBL/GenBank/DDBJ whole genome shotgun (WGS) entry which is preliminary data.</text>
</comment>
<organism evidence="1 2">
    <name type="scientific">Alligator mississippiensis</name>
    <name type="common">American alligator</name>
    <dbReference type="NCBI Taxonomy" id="8496"/>
    <lineage>
        <taxon>Eukaryota</taxon>
        <taxon>Metazoa</taxon>
        <taxon>Chordata</taxon>
        <taxon>Craniata</taxon>
        <taxon>Vertebrata</taxon>
        <taxon>Euteleostomi</taxon>
        <taxon>Archelosauria</taxon>
        <taxon>Archosauria</taxon>
        <taxon>Crocodylia</taxon>
        <taxon>Alligatoridae</taxon>
        <taxon>Alligatorinae</taxon>
        <taxon>Alligator</taxon>
    </lineage>
</organism>
<proteinExistence type="predicted"/>
<protein>
    <submittedName>
        <fullName evidence="1">Uncharacterized protein</fullName>
    </submittedName>
</protein>
<accession>A0A151PF12</accession>
<evidence type="ECO:0000313" key="2">
    <source>
        <dbReference type="Proteomes" id="UP000050525"/>
    </source>
</evidence>
<evidence type="ECO:0000313" key="1">
    <source>
        <dbReference type="EMBL" id="KYO47588.1"/>
    </source>
</evidence>